<dbReference type="Proteomes" id="UP000789570">
    <property type="component" value="Unassembled WGS sequence"/>
</dbReference>
<protein>
    <submittedName>
        <fullName evidence="1">16007_t:CDS:1</fullName>
    </submittedName>
</protein>
<comment type="caution">
    <text evidence="1">The sequence shown here is derived from an EMBL/GenBank/DDBJ whole genome shotgun (WGS) entry which is preliminary data.</text>
</comment>
<accession>A0A9N9NAN2</accession>
<sequence>EFPSTTAITSTPATVITIYTPLYTNNLSESKNKNEAEETIKQC</sequence>
<evidence type="ECO:0000313" key="1">
    <source>
        <dbReference type="EMBL" id="CAG8717737.1"/>
    </source>
</evidence>
<organism evidence="1 2">
    <name type="scientific">Funneliformis caledonium</name>
    <dbReference type="NCBI Taxonomy" id="1117310"/>
    <lineage>
        <taxon>Eukaryota</taxon>
        <taxon>Fungi</taxon>
        <taxon>Fungi incertae sedis</taxon>
        <taxon>Mucoromycota</taxon>
        <taxon>Glomeromycotina</taxon>
        <taxon>Glomeromycetes</taxon>
        <taxon>Glomerales</taxon>
        <taxon>Glomeraceae</taxon>
        <taxon>Funneliformis</taxon>
    </lineage>
</organism>
<keyword evidence="2" id="KW-1185">Reference proteome</keyword>
<gene>
    <name evidence="1" type="ORF">FCALED_LOCUS14238</name>
</gene>
<proteinExistence type="predicted"/>
<dbReference type="AlphaFoldDB" id="A0A9N9NAN2"/>
<dbReference type="EMBL" id="CAJVPQ010009766">
    <property type="protein sequence ID" value="CAG8717737.1"/>
    <property type="molecule type" value="Genomic_DNA"/>
</dbReference>
<reference evidence="1" key="1">
    <citation type="submission" date="2021-06" db="EMBL/GenBank/DDBJ databases">
        <authorList>
            <person name="Kallberg Y."/>
            <person name="Tangrot J."/>
            <person name="Rosling A."/>
        </authorList>
    </citation>
    <scope>NUCLEOTIDE SEQUENCE</scope>
    <source>
        <strain evidence="1">UK204</strain>
    </source>
</reference>
<feature type="non-terminal residue" evidence="1">
    <location>
        <position position="1"/>
    </location>
</feature>
<evidence type="ECO:0000313" key="2">
    <source>
        <dbReference type="Proteomes" id="UP000789570"/>
    </source>
</evidence>
<name>A0A9N9NAN2_9GLOM</name>